<sequence>MPDRADGDRVSGLAGTVGDPEQQPSDRAGDGDRDRDGVGAEEEAAMGDDRALGNANAEVPAGRGAAGRGAPGRGAAGRGAAGRVREVGGVVAAGGLPPASIVTDGARRIDAPVWPADGRGTAESASSRAATGARAGSSPASVAC</sequence>
<organism evidence="2 3">
    <name type="scientific">Mangrovihabitans endophyticus</name>
    <dbReference type="NCBI Taxonomy" id="1751298"/>
    <lineage>
        <taxon>Bacteria</taxon>
        <taxon>Bacillati</taxon>
        <taxon>Actinomycetota</taxon>
        <taxon>Actinomycetes</taxon>
        <taxon>Micromonosporales</taxon>
        <taxon>Micromonosporaceae</taxon>
        <taxon>Mangrovihabitans</taxon>
    </lineage>
</organism>
<keyword evidence="3" id="KW-1185">Reference proteome</keyword>
<reference evidence="2" key="2">
    <citation type="submission" date="2020-09" db="EMBL/GenBank/DDBJ databases">
        <authorList>
            <person name="Sun Q."/>
            <person name="Zhou Y."/>
        </authorList>
    </citation>
    <scope>NUCLEOTIDE SEQUENCE</scope>
    <source>
        <strain evidence="2">CGMCC 4.7299</strain>
    </source>
</reference>
<feature type="compositionally biased region" description="Low complexity" evidence="1">
    <location>
        <begin position="118"/>
        <end position="144"/>
    </location>
</feature>
<reference evidence="2" key="1">
    <citation type="journal article" date="2014" name="Int. J. Syst. Evol. Microbiol.">
        <title>Complete genome sequence of Corynebacterium casei LMG S-19264T (=DSM 44701T), isolated from a smear-ripened cheese.</title>
        <authorList>
            <consortium name="US DOE Joint Genome Institute (JGI-PGF)"/>
            <person name="Walter F."/>
            <person name="Albersmeier A."/>
            <person name="Kalinowski J."/>
            <person name="Ruckert C."/>
        </authorList>
    </citation>
    <scope>NUCLEOTIDE SEQUENCE</scope>
    <source>
        <strain evidence="2">CGMCC 4.7299</strain>
    </source>
</reference>
<evidence type="ECO:0000313" key="3">
    <source>
        <dbReference type="Proteomes" id="UP000656042"/>
    </source>
</evidence>
<dbReference type="AlphaFoldDB" id="A0A8J3FMX9"/>
<gene>
    <name evidence="2" type="ORF">GCM10012284_08500</name>
</gene>
<evidence type="ECO:0000313" key="2">
    <source>
        <dbReference type="EMBL" id="GGK76826.1"/>
    </source>
</evidence>
<dbReference type="EMBL" id="BMMX01000001">
    <property type="protein sequence ID" value="GGK76826.1"/>
    <property type="molecule type" value="Genomic_DNA"/>
</dbReference>
<accession>A0A8J3FMX9</accession>
<protein>
    <submittedName>
        <fullName evidence="2">Uncharacterized protein</fullName>
    </submittedName>
</protein>
<proteinExistence type="predicted"/>
<feature type="region of interest" description="Disordered" evidence="1">
    <location>
        <begin position="112"/>
        <end position="144"/>
    </location>
</feature>
<dbReference type="Proteomes" id="UP000656042">
    <property type="component" value="Unassembled WGS sequence"/>
</dbReference>
<comment type="caution">
    <text evidence="2">The sequence shown here is derived from an EMBL/GenBank/DDBJ whole genome shotgun (WGS) entry which is preliminary data.</text>
</comment>
<feature type="compositionally biased region" description="Gly residues" evidence="1">
    <location>
        <begin position="64"/>
        <end position="80"/>
    </location>
</feature>
<name>A0A8J3FMX9_9ACTN</name>
<evidence type="ECO:0000256" key="1">
    <source>
        <dbReference type="SAM" id="MobiDB-lite"/>
    </source>
</evidence>
<feature type="compositionally biased region" description="Basic and acidic residues" evidence="1">
    <location>
        <begin position="27"/>
        <end position="38"/>
    </location>
</feature>
<feature type="region of interest" description="Disordered" evidence="1">
    <location>
        <begin position="1"/>
        <end position="82"/>
    </location>
</feature>